<evidence type="ECO:0000313" key="1">
    <source>
        <dbReference type="EMBL" id="GAB0058108.1"/>
    </source>
</evidence>
<proteinExistence type="predicted"/>
<name>A0ABQ0CB57_9PROT</name>
<comment type="caution">
    <text evidence="1">The sequence shown here is derived from an EMBL/GenBank/DDBJ whole genome shotgun (WGS) entry which is preliminary data.</text>
</comment>
<protein>
    <submittedName>
        <fullName evidence="1">Uncharacterized protein</fullName>
    </submittedName>
</protein>
<organism evidence="1 2">
    <name type="scientific">Candidatus Magnetaquiglobus chichijimensis</name>
    <dbReference type="NCBI Taxonomy" id="3141448"/>
    <lineage>
        <taxon>Bacteria</taxon>
        <taxon>Pseudomonadati</taxon>
        <taxon>Pseudomonadota</taxon>
        <taxon>Magnetococcia</taxon>
        <taxon>Magnetococcales</taxon>
        <taxon>Candidatus Magnetaquicoccaceae</taxon>
        <taxon>Candidatus Magnetaquiglobus</taxon>
    </lineage>
</organism>
<sequence>MVSLEFRKEIGMVSLEFPEFPDSLGLEKQRAGFPMDWEEQGRRFGIWY</sequence>
<dbReference type="Proteomes" id="UP001628193">
    <property type="component" value="Unassembled WGS sequence"/>
</dbReference>
<accession>A0ABQ0CB57</accession>
<dbReference type="EMBL" id="BAAFGK010000004">
    <property type="protein sequence ID" value="GAB0058108.1"/>
    <property type="molecule type" value="Genomic_DNA"/>
</dbReference>
<evidence type="ECO:0000313" key="2">
    <source>
        <dbReference type="Proteomes" id="UP001628193"/>
    </source>
</evidence>
<keyword evidence="2" id="KW-1185">Reference proteome</keyword>
<gene>
    <name evidence="1" type="ORF">SIID45300_02452</name>
</gene>
<reference evidence="1 2" key="2">
    <citation type="submission" date="2024-09" db="EMBL/GenBank/DDBJ databases">
        <title>Draft genome sequence of Candidatus Magnetaquicoccaceae bacterium FCR-1.</title>
        <authorList>
            <person name="Shimoshige H."/>
            <person name="Shimamura S."/>
            <person name="Taoka A."/>
            <person name="Kobayashi H."/>
            <person name="Maekawa T."/>
        </authorList>
    </citation>
    <scope>NUCLEOTIDE SEQUENCE [LARGE SCALE GENOMIC DNA]</scope>
    <source>
        <strain evidence="1 2">FCR-1</strain>
    </source>
</reference>
<reference evidence="1 2" key="1">
    <citation type="submission" date="2024-05" db="EMBL/GenBank/DDBJ databases">
        <authorList>
            <consortium name="Candidatus Magnetaquicoccaceae bacterium FCR-1 genome sequencing consortium"/>
            <person name="Shimoshige H."/>
            <person name="Shimamura S."/>
            <person name="Taoka A."/>
            <person name="Kobayashi H."/>
            <person name="Maekawa T."/>
        </authorList>
    </citation>
    <scope>NUCLEOTIDE SEQUENCE [LARGE SCALE GENOMIC DNA]</scope>
    <source>
        <strain evidence="1 2">FCR-1</strain>
    </source>
</reference>